<dbReference type="InParanoid" id="A2G0R1"/>
<dbReference type="VEuPathDB" id="TrichDB:TVAG_385060"/>
<sequence>MDETPVNFIFLNGMVLANVGAEVTAHLPNDYKQSFSAICTISLDCKIFPPIFLAEGKTERCHQQFTGINSRYDYHIMHSGGNTNREFMIKYLEKVQEWANNEPCALILDRYRSHITDQVQAKAAELNIQLIFVPKSGTDLYQKFAS</sequence>
<dbReference type="InterPro" id="IPR004875">
    <property type="entry name" value="DDE_SF_endonuclease_dom"/>
</dbReference>
<evidence type="ECO:0000259" key="1">
    <source>
        <dbReference type="Pfam" id="PF03184"/>
    </source>
</evidence>
<dbReference type="KEGG" id="tva:4746927"/>
<dbReference type="EMBL" id="DS114218">
    <property type="protein sequence ID" value="EAX89255.1"/>
    <property type="molecule type" value="Genomic_DNA"/>
</dbReference>
<reference evidence="2" key="2">
    <citation type="journal article" date="2007" name="Science">
        <title>Draft genome sequence of the sexually transmitted pathogen Trichomonas vaginalis.</title>
        <authorList>
            <person name="Carlton J.M."/>
            <person name="Hirt R.P."/>
            <person name="Silva J.C."/>
            <person name="Delcher A.L."/>
            <person name="Schatz M."/>
            <person name="Zhao Q."/>
            <person name="Wortman J.R."/>
            <person name="Bidwell S.L."/>
            <person name="Alsmark U.C.M."/>
            <person name="Besteiro S."/>
            <person name="Sicheritz-Ponten T."/>
            <person name="Noel C.J."/>
            <person name="Dacks J.B."/>
            <person name="Foster P.G."/>
            <person name="Simillion C."/>
            <person name="Van de Peer Y."/>
            <person name="Miranda-Saavedra D."/>
            <person name="Barton G.J."/>
            <person name="Westrop G.D."/>
            <person name="Mueller S."/>
            <person name="Dessi D."/>
            <person name="Fiori P.L."/>
            <person name="Ren Q."/>
            <person name="Paulsen I."/>
            <person name="Zhang H."/>
            <person name="Bastida-Corcuera F.D."/>
            <person name="Simoes-Barbosa A."/>
            <person name="Brown M.T."/>
            <person name="Hayes R.D."/>
            <person name="Mukherjee M."/>
            <person name="Okumura C.Y."/>
            <person name="Schneider R."/>
            <person name="Smith A.J."/>
            <person name="Vanacova S."/>
            <person name="Villalvazo M."/>
            <person name="Haas B.J."/>
            <person name="Pertea M."/>
            <person name="Feldblyum T.V."/>
            <person name="Utterback T.R."/>
            <person name="Shu C.L."/>
            <person name="Osoegawa K."/>
            <person name="de Jong P.J."/>
            <person name="Hrdy I."/>
            <person name="Horvathova L."/>
            <person name="Zubacova Z."/>
            <person name="Dolezal P."/>
            <person name="Malik S.B."/>
            <person name="Logsdon J.M. Jr."/>
            <person name="Henze K."/>
            <person name="Gupta A."/>
            <person name="Wang C.C."/>
            <person name="Dunne R.L."/>
            <person name="Upcroft J.A."/>
            <person name="Upcroft P."/>
            <person name="White O."/>
            <person name="Salzberg S.L."/>
            <person name="Tang P."/>
            <person name="Chiu C.-H."/>
            <person name="Lee Y.-S."/>
            <person name="Embley T.M."/>
            <person name="Coombs G.H."/>
            <person name="Mottram J.C."/>
            <person name="Tachezy J."/>
            <person name="Fraser-Liggett C.M."/>
            <person name="Johnson P.J."/>
        </authorList>
    </citation>
    <scope>NUCLEOTIDE SEQUENCE [LARGE SCALE GENOMIC DNA]</scope>
    <source>
        <strain evidence="2">G3</strain>
    </source>
</reference>
<proteinExistence type="predicted"/>
<accession>A2G0R1</accession>
<organism evidence="2 3">
    <name type="scientific">Trichomonas vaginalis (strain ATCC PRA-98 / G3)</name>
    <dbReference type="NCBI Taxonomy" id="412133"/>
    <lineage>
        <taxon>Eukaryota</taxon>
        <taxon>Metamonada</taxon>
        <taxon>Parabasalia</taxon>
        <taxon>Trichomonadida</taxon>
        <taxon>Trichomonadidae</taxon>
        <taxon>Trichomonas</taxon>
    </lineage>
</organism>
<feature type="domain" description="DDE-1" evidence="1">
    <location>
        <begin position="37"/>
        <end position="143"/>
    </location>
</feature>
<dbReference type="AlphaFoldDB" id="A2G0R1"/>
<gene>
    <name evidence="2" type="ORF">TVAG_385060</name>
</gene>
<dbReference type="Pfam" id="PF03184">
    <property type="entry name" value="DDE_1"/>
    <property type="match status" value="1"/>
</dbReference>
<protein>
    <recommendedName>
        <fullName evidence="1">DDE-1 domain-containing protein</fullName>
    </recommendedName>
</protein>
<dbReference type="Proteomes" id="UP000001542">
    <property type="component" value="Unassembled WGS sequence"/>
</dbReference>
<dbReference type="VEuPathDB" id="TrichDB:TVAGG3_0118340"/>
<evidence type="ECO:0000313" key="2">
    <source>
        <dbReference type="EMBL" id="EAX89255.1"/>
    </source>
</evidence>
<keyword evidence="3" id="KW-1185">Reference proteome</keyword>
<dbReference type="RefSeq" id="XP_001302185.1">
    <property type="nucleotide sequence ID" value="XM_001302184.1"/>
</dbReference>
<reference evidence="2" key="1">
    <citation type="submission" date="2006-10" db="EMBL/GenBank/DDBJ databases">
        <authorList>
            <person name="Amadeo P."/>
            <person name="Zhao Q."/>
            <person name="Wortman J."/>
            <person name="Fraser-Liggett C."/>
            <person name="Carlton J."/>
        </authorList>
    </citation>
    <scope>NUCLEOTIDE SEQUENCE</scope>
    <source>
        <strain evidence="2">G3</strain>
    </source>
</reference>
<dbReference type="OrthoDB" id="4327074at2759"/>
<evidence type="ECO:0000313" key="3">
    <source>
        <dbReference type="Proteomes" id="UP000001542"/>
    </source>
</evidence>
<name>A2G0R1_TRIV3</name>
<dbReference type="GO" id="GO:0003676">
    <property type="term" value="F:nucleic acid binding"/>
    <property type="evidence" value="ECO:0007669"/>
    <property type="project" value="InterPro"/>
</dbReference>